<evidence type="ECO:0000313" key="1">
    <source>
        <dbReference type="EMBL" id="SMP94660.1"/>
    </source>
</evidence>
<dbReference type="EMBL" id="FXUO01000006">
    <property type="protein sequence ID" value="SMP94660.1"/>
    <property type="molecule type" value="Genomic_DNA"/>
</dbReference>
<reference evidence="1 2" key="1">
    <citation type="submission" date="2017-05" db="EMBL/GenBank/DDBJ databases">
        <authorList>
            <person name="Varghese N."/>
            <person name="Submissions S."/>
        </authorList>
    </citation>
    <scope>NUCLEOTIDE SEQUENCE [LARGE SCALE GENOMIC DNA]</scope>
    <source>
        <strain evidence="1 2">DSM 18015</strain>
    </source>
</reference>
<keyword evidence="2" id="KW-1185">Reference proteome</keyword>
<gene>
    <name evidence="1" type="ORF">SAMN05421679_10664</name>
</gene>
<proteinExistence type="predicted"/>
<protein>
    <recommendedName>
        <fullName evidence="3">HTH luxR-type domain-containing protein</fullName>
    </recommendedName>
</protein>
<sequence>MNAKRLFPGMRDGSLELFVLEEEDRIMAIKDGQVKEFDELDSSETSFIREIIDSEQKLRIVLEHWWPGNIQAQIKQVAKCRFGGLNHIPDVSECGTVANHDHRDCSQRGNCVGENIICKPIVYKGNELNSLEVKAVRLMSTDMKNSVVCQELGMPEGSFNVFRTRLYQKLGNINCKQELASIGVLLGIC</sequence>
<evidence type="ECO:0008006" key="3">
    <source>
        <dbReference type="Google" id="ProtNLM"/>
    </source>
</evidence>
<dbReference type="Proteomes" id="UP001158050">
    <property type="component" value="Unassembled WGS sequence"/>
</dbReference>
<dbReference type="RefSeq" id="WP_283417250.1">
    <property type="nucleotide sequence ID" value="NZ_FXUO01000006.1"/>
</dbReference>
<evidence type="ECO:0000313" key="2">
    <source>
        <dbReference type="Proteomes" id="UP001158050"/>
    </source>
</evidence>
<name>A0ABY1R6D6_9FLAO</name>
<accession>A0ABY1R6D6</accession>
<organism evidence="1 2">
    <name type="scientific">Epilithonimonas pallida</name>
    <dbReference type="NCBI Taxonomy" id="373671"/>
    <lineage>
        <taxon>Bacteria</taxon>
        <taxon>Pseudomonadati</taxon>
        <taxon>Bacteroidota</taxon>
        <taxon>Flavobacteriia</taxon>
        <taxon>Flavobacteriales</taxon>
        <taxon>Weeksellaceae</taxon>
        <taxon>Chryseobacterium group</taxon>
        <taxon>Epilithonimonas</taxon>
    </lineage>
</organism>
<comment type="caution">
    <text evidence="1">The sequence shown here is derived from an EMBL/GenBank/DDBJ whole genome shotgun (WGS) entry which is preliminary data.</text>
</comment>